<evidence type="ECO:0000313" key="2">
    <source>
        <dbReference type="EMBL" id="KAG7439148.1"/>
    </source>
</evidence>
<dbReference type="Proteomes" id="UP000812287">
    <property type="component" value="Unassembled WGS sequence"/>
</dbReference>
<dbReference type="OrthoDB" id="5418601at2759"/>
<accession>A0A9P7VEL7</accession>
<dbReference type="GeneID" id="66104631"/>
<name>A0A9P7VEL7_9AGAR</name>
<evidence type="ECO:0008006" key="4">
    <source>
        <dbReference type="Google" id="ProtNLM"/>
    </source>
</evidence>
<reference evidence="2" key="1">
    <citation type="submission" date="2020-11" db="EMBL/GenBank/DDBJ databases">
        <title>Adaptations for nitrogen fixation in a non-lichenized fungal sporocarp promotes dispersal by wood-feeding termites.</title>
        <authorList>
            <consortium name="DOE Joint Genome Institute"/>
            <person name="Koch R.A."/>
            <person name="Yoon G."/>
            <person name="Arayal U."/>
            <person name="Lail K."/>
            <person name="Amirebrahimi M."/>
            <person name="Labutti K."/>
            <person name="Lipzen A."/>
            <person name="Riley R."/>
            <person name="Barry K."/>
            <person name="Henrissat B."/>
            <person name="Grigoriev I.V."/>
            <person name="Herr J.R."/>
            <person name="Aime M.C."/>
        </authorList>
    </citation>
    <scope>NUCLEOTIDE SEQUENCE</scope>
    <source>
        <strain evidence="2">MCA 3950</strain>
    </source>
</reference>
<feature type="compositionally biased region" description="Polar residues" evidence="1">
    <location>
        <begin position="32"/>
        <end position="44"/>
    </location>
</feature>
<keyword evidence="3" id="KW-1185">Reference proteome</keyword>
<protein>
    <recommendedName>
        <fullName evidence="4">Heterokaryon incompatibility domain-containing protein</fullName>
    </recommendedName>
</protein>
<sequence length="668" mass="75604">MGNIPSRIIALLFSRVNRIWNRLCSAFSTAQAMTDPSDSDQNANIIPESQGAIPNGSSTAEGDGPVLEVTTHSPPDLSSAETAPEPLSWDSYSVFPESQAPEDLTFPVVTISAFTETGQQESSIKVPSQRSYTGRKPVISSSLADTPCATLGVMGLLDQLNTTLRTSHTLDTRSMSSTLEDCIKNNYDFGTAYGRLRMVWGIKDWNAIPDGLRTREARDQERRRDALVGNRIVQPNLEPRRVWDLCANRVVPWWSNNAFLYPMPWLSAAWTVRPVSHAWMDAKDRVNVWTPINGKEWPVPIPNDTNLDLIRIEMLNLGEQYVWLDVLCLRQEGGLREDLRAEEWKVDVPTIGRVYRDAEVATYLSGLGRPFTLNDGDLDSDCCWFRRAWTLQEVGRKRIIVGDTPDGPLHAKPIDKDGNYDTEILTRFHKQLRSISAVNHLSPRLPVSPTIFEALSQMQNRVSTNPVDKVAGLAFPLLPTTIPVYQESESLEDAWTELVNAMDVENRGRLFISYPEPGDTGMKWRPSWEQVMKNPLPVNDCPFMTIDWKTNDSWYKGPCIEKVFVRGLAPGGAAEVERRGELIIKNANLTEHTFDIIARHKFPIPEDIYTLLGMDGFDLRLVPKRYWVVGRRLSDEKFEKVSVFEIVYEEAQRMELLGITKRCRNILI</sequence>
<gene>
    <name evidence="2" type="ORF">BT62DRAFT_798481</name>
</gene>
<evidence type="ECO:0000256" key="1">
    <source>
        <dbReference type="SAM" id="MobiDB-lite"/>
    </source>
</evidence>
<proteinExistence type="predicted"/>
<dbReference type="PANTHER" id="PTHR24148:SF64">
    <property type="entry name" value="HETEROKARYON INCOMPATIBILITY DOMAIN-CONTAINING PROTEIN"/>
    <property type="match status" value="1"/>
</dbReference>
<dbReference type="AlphaFoldDB" id="A0A9P7VEL7"/>
<organism evidence="2 3">
    <name type="scientific">Guyanagaster necrorhizus</name>
    <dbReference type="NCBI Taxonomy" id="856835"/>
    <lineage>
        <taxon>Eukaryota</taxon>
        <taxon>Fungi</taxon>
        <taxon>Dikarya</taxon>
        <taxon>Basidiomycota</taxon>
        <taxon>Agaricomycotina</taxon>
        <taxon>Agaricomycetes</taxon>
        <taxon>Agaricomycetidae</taxon>
        <taxon>Agaricales</taxon>
        <taxon>Marasmiineae</taxon>
        <taxon>Physalacriaceae</taxon>
        <taxon>Guyanagaster</taxon>
    </lineage>
</organism>
<feature type="region of interest" description="Disordered" evidence="1">
    <location>
        <begin position="32"/>
        <end position="93"/>
    </location>
</feature>
<dbReference type="InterPro" id="IPR052895">
    <property type="entry name" value="HetReg/Transcr_Mod"/>
</dbReference>
<comment type="caution">
    <text evidence="2">The sequence shown here is derived from an EMBL/GenBank/DDBJ whole genome shotgun (WGS) entry which is preliminary data.</text>
</comment>
<dbReference type="EMBL" id="MU250614">
    <property type="protein sequence ID" value="KAG7439148.1"/>
    <property type="molecule type" value="Genomic_DNA"/>
</dbReference>
<dbReference type="PANTHER" id="PTHR24148">
    <property type="entry name" value="ANKYRIN REPEAT DOMAIN-CONTAINING PROTEIN 39 HOMOLOG-RELATED"/>
    <property type="match status" value="1"/>
</dbReference>
<evidence type="ECO:0000313" key="3">
    <source>
        <dbReference type="Proteomes" id="UP000812287"/>
    </source>
</evidence>
<dbReference type="RefSeq" id="XP_043032652.1">
    <property type="nucleotide sequence ID" value="XM_043182334.1"/>
</dbReference>